<accession>A0A914XWY1</accession>
<organism evidence="1 2">
    <name type="scientific">Panagrolaimus superbus</name>
    <dbReference type="NCBI Taxonomy" id="310955"/>
    <lineage>
        <taxon>Eukaryota</taxon>
        <taxon>Metazoa</taxon>
        <taxon>Ecdysozoa</taxon>
        <taxon>Nematoda</taxon>
        <taxon>Chromadorea</taxon>
        <taxon>Rhabditida</taxon>
        <taxon>Tylenchina</taxon>
        <taxon>Panagrolaimomorpha</taxon>
        <taxon>Panagrolaimoidea</taxon>
        <taxon>Panagrolaimidae</taxon>
        <taxon>Panagrolaimus</taxon>
    </lineage>
</organism>
<dbReference type="AlphaFoldDB" id="A0A914XWY1"/>
<name>A0A914XWY1_9BILA</name>
<dbReference type="WBParaSite" id="PSU_v2.g11476.t1">
    <property type="protein sequence ID" value="PSU_v2.g11476.t1"/>
    <property type="gene ID" value="PSU_v2.g11476"/>
</dbReference>
<reference evidence="2" key="1">
    <citation type="submission" date="2022-11" db="UniProtKB">
        <authorList>
            <consortium name="WormBaseParasite"/>
        </authorList>
    </citation>
    <scope>IDENTIFICATION</scope>
</reference>
<keyword evidence="1" id="KW-1185">Reference proteome</keyword>
<sequence>MTESFNDSTIDIVKSVSPETWIATVPSLRYHQYFSTAETTYEPSDIFWKFHDIEPHHDQARGSQKIGCTNRYARVMKIELYEDHFVLYMTDNTIAKVPAGEFNVLGTQIRAYNTLSIDIKSEYDYDDKPKVWKAFLYTVDDLTLRGCVFPQLLTHMLNCAGGMTGIRRFNLFPKISSCYGSFNNFWITAQGNGTL</sequence>
<protein>
    <submittedName>
        <fullName evidence="2">Uncharacterized protein</fullName>
    </submittedName>
</protein>
<proteinExistence type="predicted"/>
<evidence type="ECO:0000313" key="2">
    <source>
        <dbReference type="WBParaSite" id="PSU_v2.g11476.t1"/>
    </source>
</evidence>
<evidence type="ECO:0000313" key="1">
    <source>
        <dbReference type="Proteomes" id="UP000887577"/>
    </source>
</evidence>
<dbReference type="Proteomes" id="UP000887577">
    <property type="component" value="Unplaced"/>
</dbReference>